<feature type="domain" description="YjiS-like" evidence="1">
    <location>
        <begin position="24"/>
        <end position="59"/>
    </location>
</feature>
<protein>
    <submittedName>
        <fullName evidence="2">DUF1127 domain-containing protein</fullName>
    </submittedName>
</protein>
<dbReference type="Pfam" id="PF06568">
    <property type="entry name" value="YjiS-like"/>
    <property type="match status" value="1"/>
</dbReference>
<gene>
    <name evidence="2" type="ORF">J7302_15105</name>
</gene>
<evidence type="ECO:0000259" key="1">
    <source>
        <dbReference type="Pfam" id="PF06568"/>
    </source>
</evidence>
<evidence type="ECO:0000313" key="2">
    <source>
        <dbReference type="EMBL" id="MBT8767443.1"/>
    </source>
</evidence>
<organism evidence="2 3">
    <name type="scientific">Metapseudomonas boanensis</name>
    <dbReference type="NCBI Taxonomy" id="2822138"/>
    <lineage>
        <taxon>Bacteria</taxon>
        <taxon>Pseudomonadati</taxon>
        <taxon>Pseudomonadota</taxon>
        <taxon>Gammaproteobacteria</taxon>
        <taxon>Pseudomonadales</taxon>
        <taxon>Pseudomonadaceae</taxon>
        <taxon>Metapseudomonas</taxon>
    </lineage>
</organism>
<reference evidence="2 3" key="1">
    <citation type="submission" date="2021-04" db="EMBL/GenBank/DDBJ databases">
        <title>Pseudomonas boanensis sp. nov., a bacterium isolated from river water used for household purposes in Boane District, Mozambique.</title>
        <authorList>
            <person name="Nicklasson M."/>
            <person name="Martin-Rodriguez A.J."/>
            <person name="Thorell K."/>
            <person name="Neves L."/>
            <person name="Mussagy A."/>
            <person name="Rydberg H.A."/>
            <person name="Hernroth B."/>
            <person name="Svensson-Stadler L."/>
            <person name="Sjoling A."/>
        </authorList>
    </citation>
    <scope>NUCLEOTIDE SEQUENCE [LARGE SCALE GENOMIC DNA]</scope>
    <source>
        <strain evidence="2 3">DB1</strain>
    </source>
</reference>
<evidence type="ECO:0000313" key="3">
    <source>
        <dbReference type="Proteomes" id="UP001519667"/>
    </source>
</evidence>
<proteinExistence type="predicted"/>
<dbReference type="EMBL" id="JAGTIS010000007">
    <property type="protein sequence ID" value="MBT8767443.1"/>
    <property type="molecule type" value="Genomic_DNA"/>
</dbReference>
<dbReference type="InterPro" id="IPR009506">
    <property type="entry name" value="YjiS-like"/>
</dbReference>
<comment type="caution">
    <text evidence="2">The sequence shown here is derived from an EMBL/GenBank/DDBJ whole genome shotgun (WGS) entry which is preliminary data.</text>
</comment>
<name>A0ABS5XIC7_9GAMM</name>
<dbReference type="Proteomes" id="UP001519667">
    <property type="component" value="Unassembled WGS sequence"/>
</dbReference>
<accession>A0ABS5XIC7</accession>
<sequence length="69" mass="8116">MERTLTATVLPQLSRQHSAWPLRVFATISLWLRNIRTRQQLAQLDRRALADAGITPAERCMELEKPFWR</sequence>
<keyword evidence="3" id="KW-1185">Reference proteome</keyword>
<dbReference type="RefSeq" id="WP_215376176.1">
    <property type="nucleotide sequence ID" value="NZ_JAGTIS010000007.1"/>
</dbReference>